<evidence type="ECO:0000313" key="9">
    <source>
        <dbReference type="Proteomes" id="UP000030416"/>
    </source>
</evidence>
<dbReference type="GO" id="GO:0005886">
    <property type="term" value="C:plasma membrane"/>
    <property type="evidence" value="ECO:0007669"/>
    <property type="project" value="UniProtKB-SubCell"/>
</dbReference>
<dbReference type="Proteomes" id="UP000030416">
    <property type="component" value="Unassembled WGS sequence"/>
</dbReference>
<evidence type="ECO:0000256" key="4">
    <source>
        <dbReference type="ARBA" id="ARBA00022989"/>
    </source>
</evidence>
<name>A0A0A3IF98_9BACL</name>
<accession>A0A0A3IF98</accession>
<feature type="domain" description="ABC3 transporter permease C-terminal" evidence="7">
    <location>
        <begin position="659"/>
        <end position="776"/>
    </location>
</feature>
<feature type="transmembrane region" description="Helical" evidence="6">
    <location>
        <begin position="351"/>
        <end position="369"/>
    </location>
</feature>
<evidence type="ECO:0000259" key="7">
    <source>
        <dbReference type="Pfam" id="PF02687"/>
    </source>
</evidence>
<feature type="transmembrane region" description="Helical" evidence="6">
    <location>
        <begin position="311"/>
        <end position="331"/>
    </location>
</feature>
<keyword evidence="2" id="KW-1003">Cell membrane</keyword>
<dbReference type="RefSeq" id="WP_036190560.1">
    <property type="nucleotide sequence ID" value="NZ_AVDA01000050.1"/>
</dbReference>
<dbReference type="PANTHER" id="PTHR30287:SF2">
    <property type="entry name" value="BLL1001 PROTEIN"/>
    <property type="match status" value="1"/>
</dbReference>
<evidence type="ECO:0000256" key="2">
    <source>
        <dbReference type="ARBA" id="ARBA00022475"/>
    </source>
</evidence>
<evidence type="ECO:0000256" key="1">
    <source>
        <dbReference type="ARBA" id="ARBA00004651"/>
    </source>
</evidence>
<evidence type="ECO:0000256" key="3">
    <source>
        <dbReference type="ARBA" id="ARBA00022692"/>
    </source>
</evidence>
<keyword evidence="3 6" id="KW-0812">Transmembrane</keyword>
<evidence type="ECO:0000256" key="5">
    <source>
        <dbReference type="ARBA" id="ARBA00023136"/>
    </source>
</evidence>
<dbReference type="OrthoDB" id="9766372at2"/>
<feature type="transmembrane region" description="Helical" evidence="6">
    <location>
        <begin position="654"/>
        <end position="674"/>
    </location>
</feature>
<feature type="domain" description="ABC3 transporter permease C-terminal" evidence="7">
    <location>
        <begin position="261"/>
        <end position="368"/>
    </location>
</feature>
<dbReference type="STRING" id="1384049.CD29_19840"/>
<proteinExistence type="predicted"/>
<feature type="transmembrane region" description="Helical" evidence="6">
    <location>
        <begin position="425"/>
        <end position="447"/>
    </location>
</feature>
<dbReference type="EMBL" id="JPVN01000050">
    <property type="protein sequence ID" value="KGR73537.1"/>
    <property type="molecule type" value="Genomic_DNA"/>
</dbReference>
<dbReference type="PANTHER" id="PTHR30287">
    <property type="entry name" value="MEMBRANE COMPONENT OF PREDICTED ABC SUPERFAMILY METABOLITE UPTAKE TRANSPORTER"/>
    <property type="match status" value="1"/>
</dbReference>
<gene>
    <name evidence="8" type="ORF">CD29_19840</name>
</gene>
<dbReference type="eggNOG" id="COG0577">
    <property type="taxonomic scope" value="Bacteria"/>
</dbReference>
<feature type="transmembrane region" description="Helical" evidence="6">
    <location>
        <begin position="256"/>
        <end position="279"/>
    </location>
</feature>
<organism evidence="8 9">
    <name type="scientific">Ureibacillus manganicus DSM 26584</name>
    <dbReference type="NCBI Taxonomy" id="1384049"/>
    <lineage>
        <taxon>Bacteria</taxon>
        <taxon>Bacillati</taxon>
        <taxon>Bacillota</taxon>
        <taxon>Bacilli</taxon>
        <taxon>Bacillales</taxon>
        <taxon>Caryophanaceae</taxon>
        <taxon>Ureibacillus</taxon>
    </lineage>
</organism>
<comment type="subcellular location">
    <subcellularLocation>
        <location evidence="1">Cell membrane</location>
        <topology evidence="1">Multi-pass membrane protein</topology>
    </subcellularLocation>
</comment>
<reference evidence="8 9" key="1">
    <citation type="submission" date="2014-02" db="EMBL/GenBank/DDBJ databases">
        <title>Draft genome sequence of Lysinibacillus manganicus DSM 26584T.</title>
        <authorList>
            <person name="Zhang F."/>
            <person name="Wang G."/>
            <person name="Zhang L."/>
        </authorList>
    </citation>
    <scope>NUCLEOTIDE SEQUENCE [LARGE SCALE GENOMIC DNA]</scope>
    <source>
        <strain evidence="8 9">DSM 26584</strain>
    </source>
</reference>
<dbReference type="InterPro" id="IPR038766">
    <property type="entry name" value="Membrane_comp_ABC_pdt"/>
</dbReference>
<feature type="transmembrane region" description="Helical" evidence="6">
    <location>
        <begin position="743"/>
        <end position="770"/>
    </location>
</feature>
<dbReference type="InterPro" id="IPR003838">
    <property type="entry name" value="ABC3_permease_C"/>
</dbReference>
<feature type="transmembrane region" description="Helical" evidence="6">
    <location>
        <begin position="702"/>
        <end position="723"/>
    </location>
</feature>
<protein>
    <submittedName>
        <fullName evidence="8">Peptide ABC transporter permease</fullName>
    </submittedName>
</protein>
<evidence type="ECO:0000256" key="6">
    <source>
        <dbReference type="SAM" id="Phobius"/>
    </source>
</evidence>
<keyword evidence="5 6" id="KW-0472">Membrane</keyword>
<comment type="caution">
    <text evidence="8">The sequence shown here is derived from an EMBL/GenBank/DDBJ whole genome shotgun (WGS) entry which is preliminary data.</text>
</comment>
<keyword evidence="9" id="KW-1185">Reference proteome</keyword>
<evidence type="ECO:0000313" key="8">
    <source>
        <dbReference type="EMBL" id="KGR73537.1"/>
    </source>
</evidence>
<dbReference type="AlphaFoldDB" id="A0A0A3IF98"/>
<sequence>MYLKIIKNDFKRKKVITSTVFVFITLAVLLGSSATNIIANLIQSMSAFNLAAEPADITQMHVGDYDQIAIDQFTEAHQEQIAMQETMELLTIDGVNIHFRDNNSFAGTVQDISFVVQNTEFDFILDLNNEKLNVKEGEIAVPIYFMEEYELTIGELITVVQGAYKKQFVIADYARDFEMNSSLSSSKRFVINPKDYGDMLQGKVGEREYLIQFKLRENADSKKLQTEYIDSGLPANGPIVTGDMFLIFNALSDATIAIIIILISILLIIIASLSIRLTFLATIDEDLREIGVMKAIGLSNKDIKKVYLNKYRVMSVVAGIIGYLLSFVVINLFTSNMRLYLSSDLSGSLKYLLSLVAPLFVYLMIVLYCKKILKQIDKISAIEALRSNIMVRGKNRKYRFPLLQNKFFNTNIYMGIRDVWNRFKLYRLLILIFAVCTFIIILPLNLYNTMNSPEFTTYMGIGKSDVRIDLRRTDTISEDFKKLQEELQNDPGVEKFSAYITSSFPVKNKEGTWDYLNIETGDFSVFPLNYLNGRAPEKAGEISLSYANASSDGLNKKVGDEVIVEVVGEEKSLKVTGIYQDITNGGKTAKAHSSLGLNEDAVLWYIVYLDLREGVDKVKKMDHYQNMFVGAQVNDIQDYKKQTLGNMMNQLNSIVLGGIVIAGMIIVLITALFMKMLLSKDQSQIAIMRSIGLTSKQIQQQYVAGTLMVLIVGIILGVLASEFLGEFLFSLAMTSMGAARIEFIQIIWQTWILCPLILIVIVGVTITLCCKATFKKDLSIVLRG</sequence>
<keyword evidence="4 6" id="KW-1133">Transmembrane helix</keyword>
<dbReference type="Pfam" id="PF02687">
    <property type="entry name" value="FtsX"/>
    <property type="match status" value="2"/>
</dbReference>